<dbReference type="InterPro" id="IPR016024">
    <property type="entry name" value="ARM-type_fold"/>
</dbReference>
<dbReference type="GO" id="GO:0044611">
    <property type="term" value="C:nuclear pore inner ring"/>
    <property type="evidence" value="ECO:0007669"/>
    <property type="project" value="TreeGrafter"/>
</dbReference>
<dbReference type="Pfam" id="PF11894">
    <property type="entry name" value="Nup192"/>
    <property type="match status" value="1"/>
</dbReference>
<keyword evidence="3" id="KW-0813">Transport</keyword>
<reference evidence="5 6" key="1">
    <citation type="submission" date="2016-04" db="EMBL/GenBank/DDBJ databases">
        <title>Multiple horizontal gene transfer events from other fungi enriched the ability of the initially mycotrophic fungus Trichoderma (Ascomycota) to feed on dead plant biomass.</title>
        <authorList>
            <person name="Atanasova L."/>
            <person name="Chenthamara K."/>
            <person name="Zhang J."/>
            <person name="Grujic M."/>
            <person name="Henrissat B."/>
            <person name="Kuo A."/>
            <person name="Aertz A."/>
            <person name="Salamov A."/>
            <person name="Lipzen A."/>
            <person name="Labutti K."/>
            <person name="Barry K."/>
            <person name="Miao Y."/>
            <person name="Rahimi M.J."/>
            <person name="Shen Q."/>
            <person name="Grigoriev I.V."/>
            <person name="Kubicek C.P."/>
            <person name="Druzhinina I.S."/>
        </authorList>
    </citation>
    <scope>NUCLEOTIDE SEQUENCE [LARGE SCALE GENOMIC DNA]</scope>
    <source>
        <strain evidence="5 6">NJAU 4742</strain>
    </source>
</reference>
<comment type="similarity">
    <text evidence="2">Belongs to the NUP186/NUP192/NUP205 family.</text>
</comment>
<evidence type="ECO:0008006" key="7">
    <source>
        <dbReference type="Google" id="ProtNLM"/>
    </source>
</evidence>
<evidence type="ECO:0000256" key="3">
    <source>
        <dbReference type="ARBA" id="ARBA00022448"/>
    </source>
</evidence>
<dbReference type="PANTHER" id="PTHR31344">
    <property type="entry name" value="NUCLEAR PORE COMPLEX PROTEIN NUP205"/>
    <property type="match status" value="1"/>
</dbReference>
<accession>A0A1T3CVS0</accession>
<dbReference type="GO" id="GO:0017056">
    <property type="term" value="F:structural constituent of nuclear pore"/>
    <property type="evidence" value="ECO:0007669"/>
    <property type="project" value="TreeGrafter"/>
</dbReference>
<dbReference type="Proteomes" id="UP000191004">
    <property type="component" value="Unassembled WGS sequence"/>
</dbReference>
<gene>
    <name evidence="5" type="ORF">A0O28_0073790</name>
</gene>
<proteinExistence type="inferred from homology"/>
<keyword evidence="6" id="KW-1185">Reference proteome</keyword>
<dbReference type="GO" id="GO:0006999">
    <property type="term" value="P:nuclear pore organization"/>
    <property type="evidence" value="ECO:0007669"/>
    <property type="project" value="TreeGrafter"/>
</dbReference>
<dbReference type="PANTHER" id="PTHR31344:SF0">
    <property type="entry name" value="NUCLEAR PORE COMPLEX PROTEIN NUP205"/>
    <property type="match status" value="1"/>
</dbReference>
<name>A0A1T3CVS0_9HYPO</name>
<evidence type="ECO:0000313" key="5">
    <source>
        <dbReference type="EMBL" id="OPB45173.1"/>
    </source>
</evidence>
<protein>
    <recommendedName>
        <fullName evidence="7">Nuclear pore complex subunit Nup192</fullName>
    </recommendedName>
</protein>
<evidence type="ECO:0000256" key="2">
    <source>
        <dbReference type="ARBA" id="ARBA00005892"/>
    </source>
</evidence>
<sequence length="1686" mass="189452">MAEITTLDALQALHRELLTLSSGGGSSSDNLSNELLLEIFEKELGRLWERPKKSEKSRSTVKTGMMHDFANQQGNDMSSQHLLGKVSIDGSEYSVNDKFQQDVFALSDEIDLDEVEAARYLLDSQDDVSVLGRSLLECAVIRFHQQRKYALDSFRLFLELNNQDYEGEEPSALEAIKVYVENRLLRKTHNGSKRLASTCLQTMVEIKSWLQKLGEKMTAAQTLGNVPTDDLPEELETVEFSRVSLIQQHEALGVILCECVDKRQAETAEFTEFISVLKRWDKYDTLLVHLVPAIGAYMSVFASSEGGYDLRQGRELNTKIFPPSDDSTWPLPFLHATVRAWWLAEYSGWYLDDPPESAIPPGTDLDEEDRQRSKQFLDSLKDGAFDFMLSVAGDIRSPDWHDSVRAGMRKWLQRKSSPLVSERTQFSNFFQLCLMSQLEVFVDAFITNLPDVLRKLRVEEDEQRQLSQTHEQDLDLERFLLIIAYAYEGRPDASANFWQDPDSNLAGFMHWASRRASTPLVAAFCEMLQAISVNDECATAAHEFLLDEGHHSSGKMRRTQSLTWAQIFKELDFFSDKIKQKPTPAQTTRFRGGKPAADVIETEPESSMMLECYLRLITKLASESEITRQFLLLNSGYNLVDMLYELASSPIPSQLRGCVFLALKSLVSRKSLQENHAMWRCLENWISGGYVGATTAGTIRSLQPAPLVSMDRIFDEMSNGFEDPESFIRLLLELVTPASDSNPLNDGLPFPENLGASSRAPGIEVYIDFVIGLVFSSKIQDLQDVHQTRVLRLSCLEFILACLTTFNEDLLVLANETNIAIDSLVSTTDLATYVKMHPFARVMEWMFNDKVMTALFNTIHQKSVDIGNATPDSPLILGVLRAIEVITKVLDLETTYLDLVRPLIKTQSGSRRQPVANAAYASFQDGLVTRLNLVVDLGKYCGIGHPDLTLACLKLLEKMSSSSKITAAWSGTTRHAHRNKAIVAMEANGEHEGISRAFIAEVMTPLEAGSGADSPLYVTKVYILDFLYQCLRMTPKEPTIAHLLLGFKCGLDSLSVEVNSSFASRTSLFHSILGLLLESPSNDALGGMRQWLIGIKSRVMRILNILWSSPLSSGIVVRELRENELLFHLLTRETVIQPDLSWEGQTVGNSQFPMTDGAVTLIEFLTLRSMTMEYIAMELCKIAQGRMPGVKRRIFDALNGQIVSESNETIQTPTVFDLFDFLLPDGFWEIPPPSIQFYKDLDLSACLEHDADGNQVYNLERVREILLLKRGEAQQNAVIAANDMALIEREEVMIMEYLISSDRQKQIASQCLRVLRSWIKVLLVMVESCDYKGVAQTSFFLQALQAILPSLEMFASDRPEEALELAKLARVLLFKLDLSPLSADDKSNKTIGNLVSDKLYQLFQTCLQAVGKWAGSPQLRSVYYEICYRYLTGMSEDVGPLSASRPKTFKTVQVYGERLINVVCDDAYCGEPACQTAALIFLGALVHMDSQERENYIVETLNKLNFIGILIDSLRNIMKEWHDVFASNNTDQQNFQNARLSIILQLAQSRTGAKYILHANIFRTLENSGLFAADPELQIDAANPRALEQHYDLLARVVRIIGAAILSRGNNNVAQGRKFLTDHRMLVSHALKRSAGIGTGNEDHRLEERIEELADALVVVIAATSFLEFENDILPEPKQLDHALFH</sequence>
<organism evidence="5 6">
    <name type="scientific">Trichoderma guizhouense</name>
    <dbReference type="NCBI Taxonomy" id="1491466"/>
    <lineage>
        <taxon>Eukaryota</taxon>
        <taxon>Fungi</taxon>
        <taxon>Dikarya</taxon>
        <taxon>Ascomycota</taxon>
        <taxon>Pezizomycotina</taxon>
        <taxon>Sordariomycetes</taxon>
        <taxon>Hypocreomycetidae</taxon>
        <taxon>Hypocreales</taxon>
        <taxon>Hypocreaceae</taxon>
        <taxon>Trichoderma</taxon>
    </lineage>
</organism>
<dbReference type="SUPFAM" id="SSF48371">
    <property type="entry name" value="ARM repeat"/>
    <property type="match status" value="1"/>
</dbReference>
<evidence type="ECO:0000313" key="6">
    <source>
        <dbReference type="Proteomes" id="UP000191004"/>
    </source>
</evidence>
<comment type="subcellular location">
    <subcellularLocation>
        <location evidence="1">Nucleus</location>
    </subcellularLocation>
</comment>
<evidence type="ECO:0000256" key="1">
    <source>
        <dbReference type="ARBA" id="ARBA00004123"/>
    </source>
</evidence>
<dbReference type="EMBL" id="LVVK01000005">
    <property type="protein sequence ID" value="OPB45173.1"/>
    <property type="molecule type" value="Genomic_DNA"/>
</dbReference>
<comment type="caution">
    <text evidence="5">The sequence shown here is derived from an EMBL/GenBank/DDBJ whole genome shotgun (WGS) entry which is preliminary data.</text>
</comment>
<evidence type="ECO:0000256" key="4">
    <source>
        <dbReference type="ARBA" id="ARBA00023242"/>
    </source>
</evidence>
<keyword evidence="4" id="KW-0539">Nucleus</keyword>
<dbReference type="OrthoDB" id="2019644at2759"/>
<dbReference type="InterPro" id="IPR021827">
    <property type="entry name" value="Nup186/Nup192/Nup205"/>
</dbReference>